<gene>
    <name evidence="2" type="ORF">A3D99_00475</name>
</gene>
<organism evidence="2 3">
    <name type="scientific">Candidatus Andersenbacteria bacterium RIFCSPHIGHO2_12_FULL_45_11</name>
    <dbReference type="NCBI Taxonomy" id="1797281"/>
    <lineage>
        <taxon>Bacteria</taxon>
        <taxon>Candidatus Anderseniibacteriota</taxon>
    </lineage>
</organism>
<evidence type="ECO:0000313" key="2">
    <source>
        <dbReference type="EMBL" id="OGY34179.1"/>
    </source>
</evidence>
<accession>A0A1G1X2E8</accession>
<evidence type="ECO:0000313" key="3">
    <source>
        <dbReference type="Proteomes" id="UP000177528"/>
    </source>
</evidence>
<name>A0A1G1X2E8_9BACT</name>
<evidence type="ECO:0000256" key="1">
    <source>
        <dbReference type="SAM" id="Phobius"/>
    </source>
</evidence>
<feature type="transmembrane region" description="Helical" evidence="1">
    <location>
        <begin position="56"/>
        <end position="75"/>
    </location>
</feature>
<keyword evidence="1" id="KW-1133">Transmembrane helix</keyword>
<dbReference type="InterPro" id="IPR013879">
    <property type="entry name" value="DUF1761"/>
</dbReference>
<keyword evidence="1" id="KW-0472">Membrane</keyword>
<evidence type="ECO:0008006" key="4">
    <source>
        <dbReference type="Google" id="ProtNLM"/>
    </source>
</evidence>
<feature type="transmembrane region" description="Helical" evidence="1">
    <location>
        <begin position="120"/>
        <end position="137"/>
    </location>
</feature>
<proteinExistence type="predicted"/>
<dbReference type="AlphaFoldDB" id="A0A1G1X2E8"/>
<comment type="caution">
    <text evidence="2">The sequence shown here is derived from an EMBL/GenBank/DDBJ whole genome shotgun (WGS) entry which is preliminary data.</text>
</comment>
<dbReference type="Pfam" id="PF08570">
    <property type="entry name" value="DUF1761"/>
    <property type="match status" value="1"/>
</dbReference>
<protein>
    <recommendedName>
        <fullName evidence="4">DUF1761 domain-containing protein</fullName>
    </recommendedName>
</protein>
<feature type="transmembrane region" description="Helical" evidence="1">
    <location>
        <begin position="87"/>
        <end position="108"/>
    </location>
</feature>
<feature type="transmembrane region" description="Helical" evidence="1">
    <location>
        <begin position="6"/>
        <end position="26"/>
    </location>
</feature>
<dbReference type="Proteomes" id="UP000177528">
    <property type="component" value="Unassembled WGS sequence"/>
</dbReference>
<keyword evidence="1" id="KW-0812">Transmembrane</keyword>
<sequence>MMLESLNLLAVIAAAVVSVIVGSMWYGPLFGKIWIKEMGWTEEEIKKGKNQNMNKAYILTIIASLVSAFVLGQIISGTSTVGAWDGAMIGFWAWLGFGVPLFLSNVLWEGKSWKMFQINAGYQLVTWVLMGAILGAWM</sequence>
<dbReference type="EMBL" id="MHHR01000020">
    <property type="protein sequence ID" value="OGY34179.1"/>
    <property type="molecule type" value="Genomic_DNA"/>
</dbReference>
<reference evidence="2 3" key="1">
    <citation type="journal article" date="2016" name="Nat. Commun.">
        <title>Thousands of microbial genomes shed light on interconnected biogeochemical processes in an aquifer system.</title>
        <authorList>
            <person name="Anantharaman K."/>
            <person name="Brown C.T."/>
            <person name="Hug L.A."/>
            <person name="Sharon I."/>
            <person name="Castelle C.J."/>
            <person name="Probst A.J."/>
            <person name="Thomas B.C."/>
            <person name="Singh A."/>
            <person name="Wilkins M.J."/>
            <person name="Karaoz U."/>
            <person name="Brodie E.L."/>
            <person name="Williams K.H."/>
            <person name="Hubbard S.S."/>
            <person name="Banfield J.F."/>
        </authorList>
    </citation>
    <scope>NUCLEOTIDE SEQUENCE [LARGE SCALE GENOMIC DNA]</scope>
</reference>